<evidence type="ECO:0000313" key="2">
    <source>
        <dbReference type="EMBL" id="RHN40928.1"/>
    </source>
</evidence>
<comment type="caution">
    <text evidence="2">The sequence shown here is derived from an EMBL/GenBank/DDBJ whole genome shotgun (WGS) entry which is preliminary data.</text>
</comment>
<feature type="region of interest" description="Disordered" evidence="1">
    <location>
        <begin position="1"/>
        <end position="47"/>
    </location>
</feature>
<evidence type="ECO:0000256" key="1">
    <source>
        <dbReference type="SAM" id="MobiDB-lite"/>
    </source>
</evidence>
<dbReference type="EMBL" id="PSQE01000008">
    <property type="protein sequence ID" value="RHN40928.1"/>
    <property type="molecule type" value="Genomic_DNA"/>
</dbReference>
<dbReference type="Proteomes" id="UP000265566">
    <property type="component" value="Chromosome 8"/>
</dbReference>
<proteinExistence type="predicted"/>
<evidence type="ECO:0000313" key="3">
    <source>
        <dbReference type="Proteomes" id="UP000265566"/>
    </source>
</evidence>
<feature type="compositionally biased region" description="Polar residues" evidence="1">
    <location>
        <begin position="24"/>
        <end position="39"/>
    </location>
</feature>
<name>A0A396GKJ9_MEDTR</name>
<protein>
    <submittedName>
        <fullName evidence="2">Uncharacterized protein</fullName>
    </submittedName>
</protein>
<dbReference type="Gramene" id="rna47174">
    <property type="protein sequence ID" value="RHN40928.1"/>
    <property type="gene ID" value="gene47174"/>
</dbReference>
<gene>
    <name evidence="2" type="ORF">MtrunA17_Chr8g0360381</name>
</gene>
<reference evidence="3" key="1">
    <citation type="journal article" date="2018" name="Nat. Plants">
        <title>Whole-genome landscape of Medicago truncatula symbiotic genes.</title>
        <authorList>
            <person name="Pecrix Y."/>
            <person name="Staton S.E."/>
            <person name="Sallet E."/>
            <person name="Lelandais-Briere C."/>
            <person name="Moreau S."/>
            <person name="Carrere S."/>
            <person name="Blein T."/>
            <person name="Jardinaud M.F."/>
            <person name="Latrasse D."/>
            <person name="Zouine M."/>
            <person name="Zahm M."/>
            <person name="Kreplak J."/>
            <person name="Mayjonade B."/>
            <person name="Satge C."/>
            <person name="Perez M."/>
            <person name="Cauet S."/>
            <person name="Marande W."/>
            <person name="Chantry-Darmon C."/>
            <person name="Lopez-Roques C."/>
            <person name="Bouchez O."/>
            <person name="Berard A."/>
            <person name="Debelle F."/>
            <person name="Munos S."/>
            <person name="Bendahmane A."/>
            <person name="Berges H."/>
            <person name="Niebel A."/>
            <person name="Buitink J."/>
            <person name="Frugier F."/>
            <person name="Benhamed M."/>
            <person name="Crespi M."/>
            <person name="Gouzy J."/>
            <person name="Gamas P."/>
        </authorList>
    </citation>
    <scope>NUCLEOTIDE SEQUENCE [LARGE SCALE GENOMIC DNA]</scope>
    <source>
        <strain evidence="3">cv. Jemalong A17</strain>
    </source>
</reference>
<accession>A0A396GKJ9</accession>
<feature type="compositionally biased region" description="Polar residues" evidence="1">
    <location>
        <begin position="1"/>
        <end position="16"/>
    </location>
</feature>
<dbReference type="AlphaFoldDB" id="A0A396GKJ9"/>
<sequence>MQVSLSSSNPKCFSNSKTEHQRQGLRNTPESSKELQTNHCYPMVQLN</sequence>
<organism evidence="2 3">
    <name type="scientific">Medicago truncatula</name>
    <name type="common">Barrel medic</name>
    <name type="synonym">Medicago tribuloides</name>
    <dbReference type="NCBI Taxonomy" id="3880"/>
    <lineage>
        <taxon>Eukaryota</taxon>
        <taxon>Viridiplantae</taxon>
        <taxon>Streptophyta</taxon>
        <taxon>Embryophyta</taxon>
        <taxon>Tracheophyta</taxon>
        <taxon>Spermatophyta</taxon>
        <taxon>Magnoliopsida</taxon>
        <taxon>eudicotyledons</taxon>
        <taxon>Gunneridae</taxon>
        <taxon>Pentapetalae</taxon>
        <taxon>rosids</taxon>
        <taxon>fabids</taxon>
        <taxon>Fabales</taxon>
        <taxon>Fabaceae</taxon>
        <taxon>Papilionoideae</taxon>
        <taxon>50 kb inversion clade</taxon>
        <taxon>NPAAA clade</taxon>
        <taxon>Hologalegina</taxon>
        <taxon>IRL clade</taxon>
        <taxon>Trifolieae</taxon>
        <taxon>Medicago</taxon>
    </lineage>
</organism>